<name>A0A5D2XKJ3_GOSMU</name>
<proteinExistence type="predicted"/>
<reference evidence="1 2" key="1">
    <citation type="submission" date="2019-07" db="EMBL/GenBank/DDBJ databases">
        <title>WGS assembly of Gossypium mustelinum.</title>
        <authorList>
            <person name="Chen Z.J."/>
            <person name="Sreedasyam A."/>
            <person name="Ando A."/>
            <person name="Song Q."/>
            <person name="De L."/>
            <person name="Hulse-Kemp A."/>
            <person name="Ding M."/>
            <person name="Ye W."/>
            <person name="Kirkbride R."/>
            <person name="Jenkins J."/>
            <person name="Plott C."/>
            <person name="Lovell J."/>
            <person name="Lin Y.-M."/>
            <person name="Vaughn R."/>
            <person name="Liu B."/>
            <person name="Li W."/>
            <person name="Simpson S."/>
            <person name="Scheffler B."/>
            <person name="Saski C."/>
            <person name="Grover C."/>
            <person name="Hu G."/>
            <person name="Conover J."/>
            <person name="Carlson J."/>
            <person name="Shu S."/>
            <person name="Boston L."/>
            <person name="Williams M."/>
            <person name="Peterson D."/>
            <person name="Mcgee K."/>
            <person name="Jones D."/>
            <person name="Wendel J."/>
            <person name="Stelly D."/>
            <person name="Grimwood J."/>
            <person name="Schmutz J."/>
        </authorList>
    </citation>
    <scope>NUCLEOTIDE SEQUENCE [LARGE SCALE GENOMIC DNA]</scope>
    <source>
        <strain evidence="1">1408120.09</strain>
    </source>
</reference>
<accession>A0A5D2XKJ3</accession>
<evidence type="ECO:0000313" key="1">
    <source>
        <dbReference type="EMBL" id="TYJ14523.1"/>
    </source>
</evidence>
<dbReference type="AlphaFoldDB" id="A0A5D2XKJ3"/>
<sequence>MKISEKIHTNMKIILRNFIKDLEVGKDRLIFNVSRNTCSRLRVDLLLNWECSSSPGSLRSFWPWDLSRR</sequence>
<gene>
    <name evidence="1" type="ORF">E1A91_A10G124500v1</name>
</gene>
<keyword evidence="2" id="KW-1185">Reference proteome</keyword>
<dbReference type="Proteomes" id="UP000323597">
    <property type="component" value="Chromosome A10"/>
</dbReference>
<organism evidence="1 2">
    <name type="scientific">Gossypium mustelinum</name>
    <name type="common">Cotton</name>
    <name type="synonym">Gossypium caicoense</name>
    <dbReference type="NCBI Taxonomy" id="34275"/>
    <lineage>
        <taxon>Eukaryota</taxon>
        <taxon>Viridiplantae</taxon>
        <taxon>Streptophyta</taxon>
        <taxon>Embryophyta</taxon>
        <taxon>Tracheophyta</taxon>
        <taxon>Spermatophyta</taxon>
        <taxon>Magnoliopsida</taxon>
        <taxon>eudicotyledons</taxon>
        <taxon>Gunneridae</taxon>
        <taxon>Pentapetalae</taxon>
        <taxon>rosids</taxon>
        <taxon>malvids</taxon>
        <taxon>Malvales</taxon>
        <taxon>Malvaceae</taxon>
        <taxon>Malvoideae</taxon>
        <taxon>Gossypium</taxon>
    </lineage>
</organism>
<protein>
    <submittedName>
        <fullName evidence="1">Uncharacterized protein</fullName>
    </submittedName>
</protein>
<evidence type="ECO:0000313" key="2">
    <source>
        <dbReference type="Proteomes" id="UP000323597"/>
    </source>
</evidence>
<dbReference type="EMBL" id="CM017645">
    <property type="protein sequence ID" value="TYJ14523.1"/>
    <property type="molecule type" value="Genomic_DNA"/>
</dbReference>